<gene>
    <name evidence="2" type="primary">pilO2</name>
    <name evidence="2" type="ORF">G3574_25910</name>
</gene>
<reference evidence="2 3" key="1">
    <citation type="submission" date="2020-02" db="EMBL/GenBank/DDBJ databases">
        <authorList>
            <person name="Kim M.K."/>
        </authorList>
    </citation>
    <scope>NUCLEOTIDE SEQUENCE [LARGE SCALE GENOMIC DNA]</scope>
    <source>
        <strain evidence="2 3">17J57-3</strain>
    </source>
</reference>
<organism evidence="2 3">
    <name type="scientific">Noviherbaspirillum galbum</name>
    <dbReference type="NCBI Taxonomy" id="2709383"/>
    <lineage>
        <taxon>Bacteria</taxon>
        <taxon>Pseudomonadati</taxon>
        <taxon>Pseudomonadota</taxon>
        <taxon>Betaproteobacteria</taxon>
        <taxon>Burkholderiales</taxon>
        <taxon>Oxalobacteraceae</taxon>
        <taxon>Noviherbaspirillum</taxon>
    </lineage>
</organism>
<evidence type="ECO:0000313" key="3">
    <source>
        <dbReference type="Proteomes" id="UP000482155"/>
    </source>
</evidence>
<dbReference type="Proteomes" id="UP000482155">
    <property type="component" value="Unassembled WGS sequence"/>
</dbReference>
<dbReference type="RefSeq" id="WP_163968466.1">
    <property type="nucleotide sequence ID" value="NZ_JAAIVB010000080.1"/>
</dbReference>
<dbReference type="EMBL" id="JAAIVB010000080">
    <property type="protein sequence ID" value="NEX64530.1"/>
    <property type="molecule type" value="Genomic_DNA"/>
</dbReference>
<evidence type="ECO:0000256" key="1">
    <source>
        <dbReference type="SAM" id="Phobius"/>
    </source>
</evidence>
<dbReference type="AlphaFoldDB" id="A0A6B3SU55"/>
<keyword evidence="3" id="KW-1185">Reference proteome</keyword>
<feature type="transmembrane region" description="Helical" evidence="1">
    <location>
        <begin position="178"/>
        <end position="198"/>
    </location>
</feature>
<accession>A0A6B3SU55</accession>
<keyword evidence="1" id="KW-0812">Transmembrane</keyword>
<name>A0A6B3SU55_9BURK</name>
<sequence length="443" mass="48181">MPILEFLDRPFAVGVDWSMHDSREELNEEYGKHKGERRLIRKLDGVFVLGVYAENKSDDDIETEGVPRSPVAGAAALAMVEDCAILCERVSGSSKSAGDAMSAFWVCAVNDGVPLPGMDSLMPQGEARRLVSEFLERHPGASLIGSLEGAKASFETLLSTLKPSALSAVKLKRPTSRILPLAILALALTLAATGTLAYRFKSAAQREIAAASGAMNVVTKSAVELEKARQEARAKFRTEFDRAQAELRGRVPPQVQVGNWLDVVRQLPDAVSGWNPVAMECSLAQCKVSWQRGPYADALSAFDIPGGVIKDDTHVEQAWALDKFDKEDLPATPFSEEQRLQFTFKAIAERYHWSIQADRPADVQVAPSDGMAGLPAATIGKRGGLRVSFGDAAAQVIKLRRFAELGETFPVRLTSFSATGLDSRSYTFTVGGEYVLYQTEQKN</sequence>
<proteinExistence type="predicted"/>
<protein>
    <submittedName>
        <fullName evidence="2">Type 4b pilus protein PilO2</fullName>
    </submittedName>
</protein>
<evidence type="ECO:0000313" key="2">
    <source>
        <dbReference type="EMBL" id="NEX64530.1"/>
    </source>
</evidence>
<keyword evidence="1" id="KW-1133">Transmembrane helix</keyword>
<comment type="caution">
    <text evidence="2">The sequence shown here is derived from an EMBL/GenBank/DDBJ whole genome shotgun (WGS) entry which is preliminary data.</text>
</comment>
<keyword evidence="1" id="KW-0472">Membrane</keyword>